<accession>A0A4Y2I6K1</accession>
<sequence length="106" mass="11912">MQIFLASSHESAALHKKTGSTRKLASFLSLATIYQPVTLCFNGFQLLLPSRTFRSRSNLAANTDRRRSRVPFRKLACVCVRLCISGYAFRNQRPLACADYVDLLLA</sequence>
<protein>
    <submittedName>
        <fullName evidence="1">Uncharacterized protein</fullName>
    </submittedName>
</protein>
<name>A0A4Y2I6K1_ARAVE</name>
<dbReference type="Proteomes" id="UP000499080">
    <property type="component" value="Unassembled WGS sequence"/>
</dbReference>
<evidence type="ECO:0000313" key="1">
    <source>
        <dbReference type="EMBL" id="GBM72756.1"/>
    </source>
</evidence>
<gene>
    <name evidence="1" type="ORF">AVEN_162535_1</name>
</gene>
<evidence type="ECO:0000313" key="2">
    <source>
        <dbReference type="Proteomes" id="UP000499080"/>
    </source>
</evidence>
<dbReference type="EMBL" id="BGPR01002397">
    <property type="protein sequence ID" value="GBM72756.1"/>
    <property type="molecule type" value="Genomic_DNA"/>
</dbReference>
<reference evidence="1 2" key="1">
    <citation type="journal article" date="2019" name="Sci. Rep.">
        <title>Orb-weaving spider Araneus ventricosus genome elucidates the spidroin gene catalogue.</title>
        <authorList>
            <person name="Kono N."/>
            <person name="Nakamura H."/>
            <person name="Ohtoshi R."/>
            <person name="Moran D.A.P."/>
            <person name="Shinohara A."/>
            <person name="Yoshida Y."/>
            <person name="Fujiwara M."/>
            <person name="Mori M."/>
            <person name="Tomita M."/>
            <person name="Arakawa K."/>
        </authorList>
    </citation>
    <scope>NUCLEOTIDE SEQUENCE [LARGE SCALE GENOMIC DNA]</scope>
</reference>
<comment type="caution">
    <text evidence="1">The sequence shown here is derived from an EMBL/GenBank/DDBJ whole genome shotgun (WGS) entry which is preliminary data.</text>
</comment>
<dbReference type="AlphaFoldDB" id="A0A4Y2I6K1"/>
<proteinExistence type="predicted"/>
<keyword evidence="2" id="KW-1185">Reference proteome</keyword>
<organism evidence="1 2">
    <name type="scientific">Araneus ventricosus</name>
    <name type="common">Orbweaver spider</name>
    <name type="synonym">Epeira ventricosa</name>
    <dbReference type="NCBI Taxonomy" id="182803"/>
    <lineage>
        <taxon>Eukaryota</taxon>
        <taxon>Metazoa</taxon>
        <taxon>Ecdysozoa</taxon>
        <taxon>Arthropoda</taxon>
        <taxon>Chelicerata</taxon>
        <taxon>Arachnida</taxon>
        <taxon>Araneae</taxon>
        <taxon>Araneomorphae</taxon>
        <taxon>Entelegynae</taxon>
        <taxon>Araneoidea</taxon>
        <taxon>Araneidae</taxon>
        <taxon>Araneus</taxon>
    </lineage>
</organism>